<sequence>MLRQGQQPRGHWRKLSQLSGDEETPTTGASKRSRTSYTSGQLVELEKEFHFCRYLSGPRRVEMADQLNLNERQIKIWFQNRRMKYKKDERLMGDFD</sequence>
<proteinExistence type="predicted"/>
<protein>
    <submittedName>
        <fullName evidence="1">Uncharacterized protein</fullName>
    </submittedName>
</protein>
<comment type="caution">
    <text evidence="1">The sequence shown here is derived from an EMBL/GenBank/DDBJ whole genome shotgun (WGS) entry which is preliminary data.</text>
</comment>
<dbReference type="Proteomes" id="UP001157502">
    <property type="component" value="Chromosome 32"/>
</dbReference>
<evidence type="ECO:0000313" key="2">
    <source>
        <dbReference type="Proteomes" id="UP001157502"/>
    </source>
</evidence>
<evidence type="ECO:0000313" key="1">
    <source>
        <dbReference type="EMBL" id="KAJ7987567.1"/>
    </source>
</evidence>
<organism evidence="1 2">
    <name type="scientific">Dallia pectoralis</name>
    <name type="common">Alaska blackfish</name>
    <dbReference type="NCBI Taxonomy" id="75939"/>
    <lineage>
        <taxon>Eukaryota</taxon>
        <taxon>Metazoa</taxon>
        <taxon>Chordata</taxon>
        <taxon>Craniata</taxon>
        <taxon>Vertebrata</taxon>
        <taxon>Euteleostomi</taxon>
        <taxon>Actinopterygii</taxon>
        <taxon>Neopterygii</taxon>
        <taxon>Teleostei</taxon>
        <taxon>Protacanthopterygii</taxon>
        <taxon>Esociformes</taxon>
        <taxon>Umbridae</taxon>
        <taxon>Dallia</taxon>
    </lineage>
</organism>
<accession>A0ACC2F8B1</accession>
<dbReference type="EMBL" id="CM055759">
    <property type="protein sequence ID" value="KAJ7987567.1"/>
    <property type="molecule type" value="Genomic_DNA"/>
</dbReference>
<keyword evidence="2" id="KW-1185">Reference proteome</keyword>
<gene>
    <name evidence="1" type="ORF">DPEC_G00327820</name>
</gene>
<reference evidence="1" key="1">
    <citation type="submission" date="2021-05" db="EMBL/GenBank/DDBJ databases">
        <authorList>
            <person name="Pan Q."/>
            <person name="Jouanno E."/>
            <person name="Zahm M."/>
            <person name="Klopp C."/>
            <person name="Cabau C."/>
            <person name="Louis A."/>
            <person name="Berthelot C."/>
            <person name="Parey E."/>
            <person name="Roest Crollius H."/>
            <person name="Montfort J."/>
            <person name="Robinson-Rechavi M."/>
            <person name="Bouchez O."/>
            <person name="Lampietro C."/>
            <person name="Lopez Roques C."/>
            <person name="Donnadieu C."/>
            <person name="Postlethwait J."/>
            <person name="Bobe J."/>
            <person name="Dillon D."/>
            <person name="Chandos A."/>
            <person name="von Hippel F."/>
            <person name="Guiguen Y."/>
        </authorList>
    </citation>
    <scope>NUCLEOTIDE SEQUENCE</scope>
    <source>
        <strain evidence="1">YG-Jan2019</strain>
    </source>
</reference>
<name>A0ACC2F8B1_DALPE</name>